<feature type="compositionally biased region" description="Basic and acidic residues" evidence="1">
    <location>
        <begin position="46"/>
        <end position="61"/>
    </location>
</feature>
<keyword evidence="3" id="KW-1185">Reference proteome</keyword>
<gene>
    <name evidence="2" type="ORF">NDU88_006161</name>
</gene>
<organism evidence="2 3">
    <name type="scientific">Pleurodeles waltl</name>
    <name type="common">Iberian ribbed newt</name>
    <dbReference type="NCBI Taxonomy" id="8319"/>
    <lineage>
        <taxon>Eukaryota</taxon>
        <taxon>Metazoa</taxon>
        <taxon>Chordata</taxon>
        <taxon>Craniata</taxon>
        <taxon>Vertebrata</taxon>
        <taxon>Euteleostomi</taxon>
        <taxon>Amphibia</taxon>
        <taxon>Batrachia</taxon>
        <taxon>Caudata</taxon>
        <taxon>Salamandroidea</taxon>
        <taxon>Salamandridae</taxon>
        <taxon>Pleurodelinae</taxon>
        <taxon>Pleurodeles</taxon>
    </lineage>
</organism>
<proteinExistence type="predicted"/>
<evidence type="ECO:0000313" key="2">
    <source>
        <dbReference type="EMBL" id="KAJ1218583.1"/>
    </source>
</evidence>
<dbReference type="Proteomes" id="UP001066276">
    <property type="component" value="Chromosome 1_1"/>
</dbReference>
<feature type="compositionally biased region" description="Polar residues" evidence="1">
    <location>
        <begin position="94"/>
        <end position="103"/>
    </location>
</feature>
<accession>A0AAV7WWT0</accession>
<comment type="caution">
    <text evidence="2">The sequence shown here is derived from an EMBL/GenBank/DDBJ whole genome shotgun (WGS) entry which is preliminary data.</text>
</comment>
<sequence>MPLEPENETQNEWKKEPEEGIEPQLEVDECEETRERRGNPVTAGILKEDTETPTEFAERHDQRRHVPGGAWLAQGQQALTDLQCCQRAPRSHSDLLSTQSRSSPPKVEQPRVDSRPQCRLWGELGLGLSEATGRPPSCEP</sequence>
<reference evidence="2" key="1">
    <citation type="journal article" date="2022" name="bioRxiv">
        <title>Sequencing and chromosome-scale assembly of the giantPleurodeles waltlgenome.</title>
        <authorList>
            <person name="Brown T."/>
            <person name="Elewa A."/>
            <person name="Iarovenko S."/>
            <person name="Subramanian E."/>
            <person name="Araus A.J."/>
            <person name="Petzold A."/>
            <person name="Susuki M."/>
            <person name="Suzuki K.-i.T."/>
            <person name="Hayashi T."/>
            <person name="Toyoda A."/>
            <person name="Oliveira C."/>
            <person name="Osipova E."/>
            <person name="Leigh N.D."/>
            <person name="Simon A."/>
            <person name="Yun M.H."/>
        </authorList>
    </citation>
    <scope>NUCLEOTIDE SEQUENCE</scope>
    <source>
        <strain evidence="2">20211129_DDA</strain>
        <tissue evidence="2">Liver</tissue>
    </source>
</reference>
<name>A0AAV7WWT0_PLEWA</name>
<feature type="region of interest" description="Disordered" evidence="1">
    <location>
        <begin position="1"/>
        <end position="63"/>
    </location>
</feature>
<dbReference type="EMBL" id="JANPWB010000001">
    <property type="protein sequence ID" value="KAJ1218583.1"/>
    <property type="molecule type" value="Genomic_DNA"/>
</dbReference>
<dbReference type="AlphaFoldDB" id="A0AAV7WWT0"/>
<feature type="compositionally biased region" description="Acidic residues" evidence="1">
    <location>
        <begin position="19"/>
        <end position="32"/>
    </location>
</feature>
<feature type="region of interest" description="Disordered" evidence="1">
    <location>
        <begin position="88"/>
        <end position="119"/>
    </location>
</feature>
<protein>
    <submittedName>
        <fullName evidence="2">Uncharacterized protein</fullName>
    </submittedName>
</protein>
<evidence type="ECO:0000313" key="3">
    <source>
        <dbReference type="Proteomes" id="UP001066276"/>
    </source>
</evidence>
<evidence type="ECO:0000256" key="1">
    <source>
        <dbReference type="SAM" id="MobiDB-lite"/>
    </source>
</evidence>